<feature type="domain" description="Cell envelope-related transcriptional attenuator" evidence="2">
    <location>
        <begin position="82"/>
        <end position="281"/>
    </location>
</feature>
<dbReference type="Gene3D" id="3.40.630.190">
    <property type="entry name" value="LCP protein"/>
    <property type="match status" value="1"/>
</dbReference>
<gene>
    <name evidence="3" type="ORF">A2196_02830</name>
</gene>
<evidence type="ECO:0000259" key="2">
    <source>
        <dbReference type="Pfam" id="PF03816"/>
    </source>
</evidence>
<dbReference type="STRING" id="1797737.A2196_02830"/>
<dbReference type="InterPro" id="IPR004474">
    <property type="entry name" value="LytR_CpsA_psr"/>
</dbReference>
<dbReference type="PANTHER" id="PTHR33392">
    <property type="entry name" value="POLYISOPRENYL-TEICHOIC ACID--PEPTIDOGLYCAN TEICHOIC ACID TRANSFERASE TAGU"/>
    <property type="match status" value="1"/>
</dbReference>
<organism evidence="3 4">
    <name type="scientific">Candidatus Curtissbacteria bacterium RIFOXYA1_FULL_41_14</name>
    <dbReference type="NCBI Taxonomy" id="1797737"/>
    <lineage>
        <taxon>Bacteria</taxon>
        <taxon>Candidatus Curtissiibacteriota</taxon>
    </lineage>
</organism>
<protein>
    <recommendedName>
        <fullName evidence="2">Cell envelope-related transcriptional attenuator domain-containing protein</fullName>
    </recommendedName>
</protein>
<dbReference type="PANTHER" id="PTHR33392:SF6">
    <property type="entry name" value="POLYISOPRENYL-TEICHOIC ACID--PEPTIDOGLYCAN TEICHOIC ACID TRANSFERASE TAGU"/>
    <property type="match status" value="1"/>
</dbReference>
<proteinExistence type="inferred from homology"/>
<sequence length="380" mass="41921">MRQLGTDRKKSPNIFKILTFTILLTALTFAAIKITGLDKIIFKGPKTVVQLITDTGLKSDNGRTNILLLGIGGQGHEGPDLSDTMILASVDKEGKDVVLVSIPRDLWAPGVSAKINAVYAYGQEKDESGLSQVKKASVELFGLPIHYAFRIDFDGFIKAIDLVNGLDVEVENTFVDSRYPIAGRQDDLCGLTIETEEVDGISREIVKDATGSAIPLEDITDQNNPFTCRYETISFNTGLTHMDGTKALKFVRSRYGTNGQGSDFARSARQQKVILAFRQKALSTQTLLNPKTIIDLAKTFGQSIDTDITDEDVPYFLKLEAKIDPSTIRRIVLDVGRDESVLEVGDSQAHNGQFVLVPKNNNWTDLAEYIQGEIFKLEEK</sequence>
<dbReference type="EMBL" id="MFCA01000025">
    <property type="protein sequence ID" value="OGE01795.1"/>
    <property type="molecule type" value="Genomic_DNA"/>
</dbReference>
<dbReference type="AlphaFoldDB" id="A0A1F5HCP2"/>
<evidence type="ECO:0000313" key="4">
    <source>
        <dbReference type="Proteomes" id="UP000176751"/>
    </source>
</evidence>
<accession>A0A1F5HCP2</accession>
<comment type="caution">
    <text evidence="3">The sequence shown here is derived from an EMBL/GenBank/DDBJ whole genome shotgun (WGS) entry which is preliminary data.</text>
</comment>
<evidence type="ECO:0000256" key="1">
    <source>
        <dbReference type="ARBA" id="ARBA00006068"/>
    </source>
</evidence>
<reference evidence="3 4" key="1">
    <citation type="journal article" date="2016" name="Nat. Commun.">
        <title>Thousands of microbial genomes shed light on interconnected biogeochemical processes in an aquifer system.</title>
        <authorList>
            <person name="Anantharaman K."/>
            <person name="Brown C.T."/>
            <person name="Hug L.A."/>
            <person name="Sharon I."/>
            <person name="Castelle C.J."/>
            <person name="Probst A.J."/>
            <person name="Thomas B.C."/>
            <person name="Singh A."/>
            <person name="Wilkins M.J."/>
            <person name="Karaoz U."/>
            <person name="Brodie E.L."/>
            <person name="Williams K.H."/>
            <person name="Hubbard S.S."/>
            <person name="Banfield J.F."/>
        </authorList>
    </citation>
    <scope>NUCLEOTIDE SEQUENCE [LARGE SCALE GENOMIC DNA]</scope>
</reference>
<name>A0A1F5HCP2_9BACT</name>
<evidence type="ECO:0000313" key="3">
    <source>
        <dbReference type="EMBL" id="OGE01795.1"/>
    </source>
</evidence>
<comment type="similarity">
    <text evidence="1">Belongs to the LytR/CpsA/Psr (LCP) family.</text>
</comment>
<dbReference type="Pfam" id="PF03816">
    <property type="entry name" value="LytR_cpsA_psr"/>
    <property type="match status" value="1"/>
</dbReference>
<dbReference type="Proteomes" id="UP000176751">
    <property type="component" value="Unassembled WGS sequence"/>
</dbReference>
<dbReference type="InterPro" id="IPR050922">
    <property type="entry name" value="LytR/CpsA/Psr_CW_biosynth"/>
</dbReference>